<dbReference type="RefSeq" id="WP_136334568.1">
    <property type="nucleotide sequence ID" value="NZ_QXMP01000004.1"/>
</dbReference>
<feature type="binding site" evidence="8">
    <location>
        <position position="178"/>
    </location>
    <ligand>
        <name>L-tyrosine</name>
        <dbReference type="ChEBI" id="CHEBI:58315"/>
    </ligand>
</feature>
<comment type="caution">
    <text evidence="11">The sequence shown here is derived from an EMBL/GenBank/DDBJ whole genome shotgun (WGS) entry which is preliminary data.</text>
</comment>
<comment type="subunit">
    <text evidence="8">Homodimer.</text>
</comment>
<dbReference type="Proteomes" id="UP000305939">
    <property type="component" value="Unassembled WGS sequence"/>
</dbReference>
<dbReference type="InterPro" id="IPR024107">
    <property type="entry name" value="Tyr-tRNA-ligase_bac_1"/>
</dbReference>
<dbReference type="InterPro" id="IPR002305">
    <property type="entry name" value="aa-tRNA-synth_Ic"/>
</dbReference>
<name>A0A4V3UYD0_9FLAO</name>
<organism evidence="11 12">
    <name type="scientific">Robertkochia marina</name>
    <dbReference type="NCBI Taxonomy" id="1227945"/>
    <lineage>
        <taxon>Bacteria</taxon>
        <taxon>Pseudomonadati</taxon>
        <taxon>Bacteroidota</taxon>
        <taxon>Flavobacteriia</taxon>
        <taxon>Flavobacteriales</taxon>
        <taxon>Flavobacteriaceae</taxon>
        <taxon>Robertkochia</taxon>
    </lineage>
</organism>
<dbReference type="Pfam" id="PF22421">
    <property type="entry name" value="SYY_C-terminal"/>
    <property type="match status" value="1"/>
</dbReference>
<evidence type="ECO:0000256" key="2">
    <source>
        <dbReference type="ARBA" id="ARBA00022741"/>
    </source>
</evidence>
<dbReference type="InterPro" id="IPR054608">
    <property type="entry name" value="SYY-like_C"/>
</dbReference>
<dbReference type="CDD" id="cd00805">
    <property type="entry name" value="TyrRS_core"/>
    <property type="match status" value="1"/>
</dbReference>
<comment type="subcellular location">
    <subcellularLocation>
        <location evidence="8">Cytoplasm</location>
    </subcellularLocation>
</comment>
<dbReference type="PANTHER" id="PTHR11766:SF0">
    <property type="entry name" value="TYROSINE--TRNA LIGASE, MITOCHONDRIAL"/>
    <property type="match status" value="1"/>
</dbReference>
<comment type="catalytic activity">
    <reaction evidence="7 8">
        <text>tRNA(Tyr) + L-tyrosine + ATP = L-tyrosyl-tRNA(Tyr) + AMP + diphosphate + H(+)</text>
        <dbReference type="Rhea" id="RHEA:10220"/>
        <dbReference type="Rhea" id="RHEA-COMP:9706"/>
        <dbReference type="Rhea" id="RHEA-COMP:9707"/>
        <dbReference type="ChEBI" id="CHEBI:15378"/>
        <dbReference type="ChEBI" id="CHEBI:30616"/>
        <dbReference type="ChEBI" id="CHEBI:33019"/>
        <dbReference type="ChEBI" id="CHEBI:58315"/>
        <dbReference type="ChEBI" id="CHEBI:78442"/>
        <dbReference type="ChEBI" id="CHEBI:78536"/>
        <dbReference type="ChEBI" id="CHEBI:456215"/>
        <dbReference type="EC" id="6.1.1.1"/>
    </reaction>
</comment>
<dbReference type="NCBIfam" id="TIGR00234">
    <property type="entry name" value="tyrS"/>
    <property type="match status" value="1"/>
</dbReference>
<dbReference type="EC" id="6.1.1.1" evidence="8"/>
<dbReference type="InterPro" id="IPR014729">
    <property type="entry name" value="Rossmann-like_a/b/a_fold"/>
</dbReference>
<evidence type="ECO:0000256" key="6">
    <source>
        <dbReference type="ARBA" id="ARBA00023146"/>
    </source>
</evidence>
<evidence type="ECO:0000256" key="7">
    <source>
        <dbReference type="ARBA" id="ARBA00048248"/>
    </source>
</evidence>
<evidence type="ECO:0000256" key="5">
    <source>
        <dbReference type="ARBA" id="ARBA00022917"/>
    </source>
</evidence>
<evidence type="ECO:0000256" key="3">
    <source>
        <dbReference type="ARBA" id="ARBA00022840"/>
    </source>
</evidence>
<dbReference type="SUPFAM" id="SSF55174">
    <property type="entry name" value="Alpha-L RNA-binding motif"/>
    <property type="match status" value="1"/>
</dbReference>
<keyword evidence="3 8" id="KW-0067">ATP-binding</keyword>
<dbReference type="HAMAP" id="MF_02006">
    <property type="entry name" value="Tyr_tRNA_synth_type1"/>
    <property type="match status" value="1"/>
</dbReference>
<gene>
    <name evidence="8" type="primary">tyrS</name>
    <name evidence="11" type="ORF">E7Z59_01755</name>
</gene>
<proteinExistence type="inferred from homology"/>
<evidence type="ECO:0000256" key="8">
    <source>
        <dbReference type="HAMAP-Rule" id="MF_02006"/>
    </source>
</evidence>
<sequence>MPANLVEELKWRGLVHDIMPGTEEHMSKGMTTAYIGFDPTSDSLHIGSLVPIILLVHLYRSGHKPVALVGGATGMIGDPSGKSDERNLLDEATLAGNVKGIKAVLSRFLDFDASEANAPVLVNNYDWMKDFTFIEFARDVGKRITVNYMMAKDSVKKRLSSDSGVGMSFTEFTYQLIQGYDFYHLHKTMGCTLQMGGSDQWGNITTGTELIRRMNVGQDGEETAKAYAMTCPLITKADGSKFGKSEGGNVWLDADKTSVYKFYQFWLNTSDEDAEKYIRIFTFLDKETIEKLIEEHREAPHQRMLQKTLAKEVTSFVHSEEEYEKAVKASSILFGTSTSDDLKGLDETTFLEVFDGVPQAEISFSEVEEGLDMIAALSAKSGFLKSNGEARRALKENSISVNQEKVKEDYTIGKEDLINGQFVLLQRGKKNYFILKAV</sequence>
<dbReference type="OrthoDB" id="9804243at2"/>
<feature type="short sequence motif" description="'HIGH' region" evidence="8">
    <location>
        <begin position="39"/>
        <end position="48"/>
    </location>
</feature>
<dbReference type="FunFam" id="1.10.240.10:FF:000001">
    <property type="entry name" value="Tyrosine--tRNA ligase"/>
    <property type="match status" value="1"/>
</dbReference>
<keyword evidence="12" id="KW-1185">Reference proteome</keyword>
<dbReference type="EMBL" id="SSMC01000001">
    <property type="protein sequence ID" value="THD69078.1"/>
    <property type="molecule type" value="Genomic_DNA"/>
</dbReference>
<dbReference type="GO" id="GO:0006437">
    <property type="term" value="P:tyrosyl-tRNA aminoacylation"/>
    <property type="evidence" value="ECO:0007669"/>
    <property type="project" value="UniProtKB-UniRule"/>
</dbReference>
<dbReference type="InterPro" id="IPR002307">
    <property type="entry name" value="Tyr-tRNA-ligase"/>
</dbReference>
<feature type="binding site" evidence="8">
    <location>
        <position position="34"/>
    </location>
    <ligand>
        <name>L-tyrosine</name>
        <dbReference type="ChEBI" id="CHEBI:58315"/>
    </ligand>
</feature>
<protein>
    <recommendedName>
        <fullName evidence="8">Tyrosine--tRNA ligase</fullName>
        <ecNumber evidence="8">6.1.1.1</ecNumber>
    </recommendedName>
    <alternativeName>
        <fullName evidence="8">Tyrosyl-tRNA synthetase</fullName>
        <shortName evidence="8">TyrRS</shortName>
    </alternativeName>
</protein>
<keyword evidence="5 8" id="KW-0648">Protein biosynthesis</keyword>
<dbReference type="Gene3D" id="3.40.50.620">
    <property type="entry name" value="HUPs"/>
    <property type="match status" value="1"/>
</dbReference>
<dbReference type="AlphaFoldDB" id="A0A4V3UYD0"/>
<evidence type="ECO:0000313" key="12">
    <source>
        <dbReference type="Proteomes" id="UP000305939"/>
    </source>
</evidence>
<feature type="short sequence motif" description="'KMSKS' region" evidence="8">
    <location>
        <begin position="241"/>
        <end position="245"/>
    </location>
</feature>
<dbReference type="Gene3D" id="3.10.290.10">
    <property type="entry name" value="RNA-binding S4 domain"/>
    <property type="match status" value="1"/>
</dbReference>
<comment type="function">
    <text evidence="8">Catalyzes the attachment of tyrosine to tRNA(Tyr) in a two-step reaction: tyrosine is first activated by ATP to form Tyr-AMP and then transferred to the acceptor end of tRNA(Tyr).</text>
</comment>
<keyword evidence="1 8" id="KW-0436">Ligase</keyword>
<dbReference type="PANTHER" id="PTHR11766">
    <property type="entry name" value="TYROSYL-TRNA SYNTHETASE"/>
    <property type="match status" value="1"/>
</dbReference>
<keyword evidence="4 9" id="KW-0694">RNA-binding</keyword>
<feature type="binding site" evidence="8">
    <location>
        <position position="174"/>
    </location>
    <ligand>
        <name>L-tyrosine</name>
        <dbReference type="ChEBI" id="CHEBI:58315"/>
    </ligand>
</feature>
<evidence type="ECO:0000313" key="11">
    <source>
        <dbReference type="EMBL" id="THD69078.1"/>
    </source>
</evidence>
<feature type="binding site" evidence="8">
    <location>
        <position position="244"/>
    </location>
    <ligand>
        <name>ATP</name>
        <dbReference type="ChEBI" id="CHEBI:30616"/>
    </ligand>
</feature>
<dbReference type="SUPFAM" id="SSF52374">
    <property type="entry name" value="Nucleotidylyl transferase"/>
    <property type="match status" value="1"/>
</dbReference>
<dbReference type="GO" id="GO:0003723">
    <property type="term" value="F:RNA binding"/>
    <property type="evidence" value="ECO:0007669"/>
    <property type="project" value="UniProtKB-KW"/>
</dbReference>
<dbReference type="Gene3D" id="1.10.240.10">
    <property type="entry name" value="Tyrosyl-Transfer RNA Synthetase"/>
    <property type="match status" value="1"/>
</dbReference>
<dbReference type="CDD" id="cd00165">
    <property type="entry name" value="S4"/>
    <property type="match status" value="1"/>
</dbReference>
<dbReference type="GO" id="GO:0005829">
    <property type="term" value="C:cytosol"/>
    <property type="evidence" value="ECO:0007669"/>
    <property type="project" value="TreeGrafter"/>
</dbReference>
<keyword evidence="8" id="KW-0963">Cytoplasm</keyword>
<dbReference type="PROSITE" id="PS50889">
    <property type="entry name" value="S4"/>
    <property type="match status" value="1"/>
</dbReference>
<dbReference type="GO" id="GO:0005524">
    <property type="term" value="F:ATP binding"/>
    <property type="evidence" value="ECO:0007669"/>
    <property type="project" value="UniProtKB-UniRule"/>
</dbReference>
<dbReference type="GO" id="GO:0004831">
    <property type="term" value="F:tyrosine-tRNA ligase activity"/>
    <property type="evidence" value="ECO:0007669"/>
    <property type="project" value="UniProtKB-UniRule"/>
</dbReference>
<keyword evidence="2 8" id="KW-0547">Nucleotide-binding</keyword>
<dbReference type="PRINTS" id="PR01040">
    <property type="entry name" value="TRNASYNTHTYR"/>
</dbReference>
<dbReference type="InterPro" id="IPR036986">
    <property type="entry name" value="S4_RNA-bd_sf"/>
</dbReference>
<comment type="similarity">
    <text evidence="8">Belongs to the class-I aminoacyl-tRNA synthetase family. TyrS type 1 subfamily.</text>
</comment>
<feature type="domain" description="Tyrosine--tRNA ligase SYY-like C-terminal" evidence="10">
    <location>
        <begin position="352"/>
        <end position="434"/>
    </location>
</feature>
<evidence type="ECO:0000259" key="10">
    <source>
        <dbReference type="Pfam" id="PF22421"/>
    </source>
</evidence>
<dbReference type="InterPro" id="IPR024088">
    <property type="entry name" value="Tyr-tRNA-ligase_bac-type"/>
</dbReference>
<dbReference type="Pfam" id="PF00579">
    <property type="entry name" value="tRNA-synt_1b"/>
    <property type="match status" value="1"/>
</dbReference>
<evidence type="ECO:0000256" key="1">
    <source>
        <dbReference type="ARBA" id="ARBA00022598"/>
    </source>
</evidence>
<evidence type="ECO:0000256" key="9">
    <source>
        <dbReference type="PROSITE-ProRule" id="PRU00182"/>
    </source>
</evidence>
<evidence type="ECO:0000256" key="4">
    <source>
        <dbReference type="ARBA" id="ARBA00022884"/>
    </source>
</evidence>
<reference evidence="11 12" key="1">
    <citation type="submission" date="2019-04" db="EMBL/GenBank/DDBJ databases">
        <title>Draft genome sequence of Robertkochia marina CC-AMO-30D.</title>
        <authorList>
            <person name="Hameed A."/>
            <person name="Lin S.-Y."/>
            <person name="Shahina M."/>
            <person name="Lai W.-A."/>
            <person name="Young C.-C."/>
        </authorList>
    </citation>
    <scope>NUCLEOTIDE SEQUENCE [LARGE SCALE GENOMIC DNA]</scope>
    <source>
        <strain evidence="11 12">CC-AMO-30D</strain>
    </source>
</reference>
<accession>A0A4V3UYD0</accession>
<keyword evidence="6 8" id="KW-0030">Aminoacyl-tRNA synthetase</keyword>